<sequence>MRYPCISPLTLSLLLLFFQKECK</sequence>
<dbReference type="AlphaFoldDB" id="A0A2P2R0R3"/>
<evidence type="ECO:0000313" key="1">
    <source>
        <dbReference type="EMBL" id="MBX72836.1"/>
    </source>
</evidence>
<protein>
    <submittedName>
        <fullName evidence="1">Uncharacterized protein</fullName>
    </submittedName>
</protein>
<accession>A0A2P2R0R3</accession>
<dbReference type="EMBL" id="GGEC01092352">
    <property type="protein sequence ID" value="MBX72836.1"/>
    <property type="molecule type" value="Transcribed_RNA"/>
</dbReference>
<name>A0A2P2R0R3_RHIMU</name>
<organism evidence="1">
    <name type="scientific">Rhizophora mucronata</name>
    <name type="common">Asiatic mangrove</name>
    <dbReference type="NCBI Taxonomy" id="61149"/>
    <lineage>
        <taxon>Eukaryota</taxon>
        <taxon>Viridiplantae</taxon>
        <taxon>Streptophyta</taxon>
        <taxon>Embryophyta</taxon>
        <taxon>Tracheophyta</taxon>
        <taxon>Spermatophyta</taxon>
        <taxon>Magnoliopsida</taxon>
        <taxon>eudicotyledons</taxon>
        <taxon>Gunneridae</taxon>
        <taxon>Pentapetalae</taxon>
        <taxon>rosids</taxon>
        <taxon>fabids</taxon>
        <taxon>Malpighiales</taxon>
        <taxon>Rhizophoraceae</taxon>
        <taxon>Rhizophora</taxon>
    </lineage>
</organism>
<proteinExistence type="predicted"/>
<reference evidence="1" key="1">
    <citation type="submission" date="2018-02" db="EMBL/GenBank/DDBJ databases">
        <title>Rhizophora mucronata_Transcriptome.</title>
        <authorList>
            <person name="Meera S.P."/>
            <person name="Sreeshan A."/>
            <person name="Augustine A."/>
        </authorList>
    </citation>
    <scope>NUCLEOTIDE SEQUENCE</scope>
    <source>
        <tissue evidence="1">Leaf</tissue>
    </source>
</reference>